<evidence type="ECO:0008006" key="3">
    <source>
        <dbReference type="Google" id="ProtNLM"/>
    </source>
</evidence>
<dbReference type="Pfam" id="PF00300">
    <property type="entry name" value="His_Phos_1"/>
    <property type="match status" value="1"/>
</dbReference>
<proteinExistence type="predicted"/>
<keyword evidence="2" id="KW-1185">Reference proteome</keyword>
<dbReference type="CDD" id="cd07067">
    <property type="entry name" value="HP_PGM_like"/>
    <property type="match status" value="1"/>
</dbReference>
<dbReference type="RefSeq" id="WP_094487378.1">
    <property type="nucleotide sequence ID" value="NZ_NOXX01000224.1"/>
</dbReference>
<dbReference type="SUPFAM" id="SSF53254">
    <property type="entry name" value="Phosphoglycerate mutase-like"/>
    <property type="match status" value="1"/>
</dbReference>
<name>A0A255ZDT7_9FLAO</name>
<evidence type="ECO:0000313" key="2">
    <source>
        <dbReference type="Proteomes" id="UP000216035"/>
    </source>
</evidence>
<evidence type="ECO:0000313" key="1">
    <source>
        <dbReference type="EMBL" id="OYQ39602.1"/>
    </source>
</evidence>
<protein>
    <recommendedName>
        <fullName evidence="3">Histidine phosphatase family protein</fullName>
    </recommendedName>
</protein>
<sequence length="161" mass="18863">MRKLYLLRHAKSSYEDGLPDFERRLAPRGIADIKALSPHLFRILPDDLTMYCSLAKRTQQTLQYYLDYADMKWTNVNYKNSLYTFNGRDLEKVIRSFNDDGNDALVVGHNEALTEFVQKFDSNFTEHLPTSGFLELELDKDSWAEFTKVKVTLKLFPKDIR</sequence>
<dbReference type="InterPro" id="IPR013078">
    <property type="entry name" value="His_Pase_superF_clade-1"/>
</dbReference>
<dbReference type="SMART" id="SM00855">
    <property type="entry name" value="PGAM"/>
    <property type="match status" value="1"/>
</dbReference>
<dbReference type="InterPro" id="IPR029033">
    <property type="entry name" value="His_PPase_superfam"/>
</dbReference>
<dbReference type="OrthoDB" id="9810154at2"/>
<dbReference type="EMBL" id="NOXX01000224">
    <property type="protein sequence ID" value="OYQ39602.1"/>
    <property type="molecule type" value="Genomic_DNA"/>
</dbReference>
<gene>
    <name evidence="1" type="ORF">CHX27_13975</name>
</gene>
<accession>A0A255ZDT7</accession>
<dbReference type="AlphaFoldDB" id="A0A255ZDT7"/>
<reference evidence="1 2" key="1">
    <citation type="submission" date="2017-07" db="EMBL/GenBank/DDBJ databases">
        <title>Flavobacterium cyanobacteriorum sp. nov., isolated from cyanobacterial aggregates in a eutrophic lake.</title>
        <authorList>
            <person name="Cai H."/>
        </authorList>
    </citation>
    <scope>NUCLEOTIDE SEQUENCE [LARGE SCALE GENOMIC DNA]</scope>
    <source>
        <strain evidence="1 2">TH167</strain>
    </source>
</reference>
<comment type="caution">
    <text evidence="1">The sequence shown here is derived from an EMBL/GenBank/DDBJ whole genome shotgun (WGS) entry which is preliminary data.</text>
</comment>
<dbReference type="Gene3D" id="3.40.50.1240">
    <property type="entry name" value="Phosphoglycerate mutase-like"/>
    <property type="match status" value="1"/>
</dbReference>
<organism evidence="1 2">
    <name type="scientific">Flavobacterium aurantiibacter</name>
    <dbReference type="NCBI Taxonomy" id="2023067"/>
    <lineage>
        <taxon>Bacteria</taxon>
        <taxon>Pseudomonadati</taxon>
        <taxon>Bacteroidota</taxon>
        <taxon>Flavobacteriia</taxon>
        <taxon>Flavobacteriales</taxon>
        <taxon>Flavobacteriaceae</taxon>
        <taxon>Flavobacterium</taxon>
    </lineage>
</organism>
<dbReference type="Proteomes" id="UP000216035">
    <property type="component" value="Unassembled WGS sequence"/>
</dbReference>